<dbReference type="SUPFAM" id="SSF46689">
    <property type="entry name" value="Homeodomain-like"/>
    <property type="match status" value="1"/>
</dbReference>
<protein>
    <recommendedName>
        <fullName evidence="3">Antitoxin</fullName>
    </recommendedName>
</protein>
<dbReference type="AlphaFoldDB" id="A0A1F6ATA0"/>
<gene>
    <name evidence="1" type="ORF">A3A64_02540</name>
</gene>
<dbReference type="InterPro" id="IPR036388">
    <property type="entry name" value="WH-like_DNA-bd_sf"/>
</dbReference>
<sequence>MDSRKPTGITIDRRQIRFGKPVIGRTRMPVDMVVGKIAGGMAVDAVMKEYDLTRDQVLAALRYAA</sequence>
<dbReference type="EMBL" id="MFJY01000032">
    <property type="protein sequence ID" value="OGG27919.1"/>
    <property type="molecule type" value="Genomic_DNA"/>
</dbReference>
<accession>A0A1F6ATA0</accession>
<evidence type="ECO:0000313" key="1">
    <source>
        <dbReference type="EMBL" id="OGG27919.1"/>
    </source>
</evidence>
<evidence type="ECO:0008006" key="3">
    <source>
        <dbReference type="Google" id="ProtNLM"/>
    </source>
</evidence>
<dbReference type="InterPro" id="IPR009057">
    <property type="entry name" value="Homeodomain-like_sf"/>
</dbReference>
<reference evidence="1 2" key="1">
    <citation type="journal article" date="2016" name="Nat. Commun.">
        <title>Thousands of microbial genomes shed light on interconnected biogeochemical processes in an aquifer system.</title>
        <authorList>
            <person name="Anantharaman K."/>
            <person name="Brown C.T."/>
            <person name="Hug L.A."/>
            <person name="Sharon I."/>
            <person name="Castelle C.J."/>
            <person name="Probst A.J."/>
            <person name="Thomas B.C."/>
            <person name="Singh A."/>
            <person name="Wilkins M.J."/>
            <person name="Karaoz U."/>
            <person name="Brodie E.L."/>
            <person name="Williams K.H."/>
            <person name="Hubbard S.S."/>
            <person name="Banfield J.F."/>
        </authorList>
    </citation>
    <scope>NUCLEOTIDE SEQUENCE [LARGE SCALE GENOMIC DNA]</scope>
</reference>
<name>A0A1F6ATA0_9BACT</name>
<dbReference type="Pfam" id="PF04255">
    <property type="entry name" value="DUF433"/>
    <property type="match status" value="1"/>
</dbReference>
<dbReference type="Gene3D" id="1.10.10.10">
    <property type="entry name" value="Winged helix-like DNA-binding domain superfamily/Winged helix DNA-binding domain"/>
    <property type="match status" value="1"/>
</dbReference>
<organism evidence="1 2">
    <name type="scientific">Candidatus Gottesmanbacteria bacterium RIFCSPLOWO2_01_FULL_48_11</name>
    <dbReference type="NCBI Taxonomy" id="1798395"/>
    <lineage>
        <taxon>Bacteria</taxon>
        <taxon>Candidatus Gottesmaniibacteriota</taxon>
    </lineage>
</organism>
<evidence type="ECO:0000313" key="2">
    <source>
        <dbReference type="Proteomes" id="UP000178305"/>
    </source>
</evidence>
<dbReference type="Proteomes" id="UP000178305">
    <property type="component" value="Unassembled WGS sequence"/>
</dbReference>
<proteinExistence type="predicted"/>
<comment type="caution">
    <text evidence="1">The sequence shown here is derived from an EMBL/GenBank/DDBJ whole genome shotgun (WGS) entry which is preliminary data.</text>
</comment>
<dbReference type="InterPro" id="IPR007367">
    <property type="entry name" value="DUF433"/>
</dbReference>